<keyword evidence="1" id="KW-0472">Membrane</keyword>
<evidence type="ECO:0000313" key="2">
    <source>
        <dbReference type="EMBL" id="QJD98422.1"/>
    </source>
</evidence>
<dbReference type="AlphaFoldDB" id="A0A7L5E557"/>
<dbReference type="KEGG" id="mrob:HH214_14560"/>
<dbReference type="InterPro" id="IPR009325">
    <property type="entry name" value="DUF983"/>
</dbReference>
<gene>
    <name evidence="2" type="ORF">HH214_14560</name>
</gene>
<dbReference type="Pfam" id="PF06170">
    <property type="entry name" value="DUF983"/>
    <property type="match status" value="1"/>
</dbReference>
<keyword evidence="3" id="KW-1185">Reference proteome</keyword>
<reference evidence="2 3" key="1">
    <citation type="submission" date="2020-04" db="EMBL/GenBank/DDBJ databases">
        <title>Genome sequencing of novel species.</title>
        <authorList>
            <person name="Heo J."/>
            <person name="Kim S.-J."/>
            <person name="Kim J.-S."/>
            <person name="Hong S.-B."/>
            <person name="Kwon S.-W."/>
        </authorList>
    </citation>
    <scope>NUCLEOTIDE SEQUENCE [LARGE SCALE GENOMIC DNA]</scope>
    <source>
        <strain evidence="2 3">F39-2</strain>
    </source>
</reference>
<keyword evidence="1" id="KW-0812">Transmembrane</keyword>
<keyword evidence="1" id="KW-1133">Transmembrane helix</keyword>
<organism evidence="2 3">
    <name type="scientific">Mucilaginibacter robiniae</name>
    <dbReference type="NCBI Taxonomy" id="2728022"/>
    <lineage>
        <taxon>Bacteria</taxon>
        <taxon>Pseudomonadati</taxon>
        <taxon>Bacteroidota</taxon>
        <taxon>Sphingobacteriia</taxon>
        <taxon>Sphingobacteriales</taxon>
        <taxon>Sphingobacteriaceae</taxon>
        <taxon>Mucilaginibacter</taxon>
    </lineage>
</organism>
<feature type="transmembrane region" description="Helical" evidence="1">
    <location>
        <begin position="64"/>
        <end position="90"/>
    </location>
</feature>
<protein>
    <submittedName>
        <fullName evidence="2">DUF983 domain-containing protein</fullName>
    </submittedName>
</protein>
<evidence type="ECO:0000313" key="3">
    <source>
        <dbReference type="Proteomes" id="UP000503278"/>
    </source>
</evidence>
<sequence>MQPKEATPNPAPYTHSAVKAALHCKCPKCRTGNMFTAGSLGLFNQEMNKNCSHCGFQFEIEPGYFYVAMFISYAMNVAILVTCAVATYILTGSENPWLYLVTILLPSLLLSPFTYRYSRVVLLFWLTPGVHFEPERAKPDYHNPFASE</sequence>
<evidence type="ECO:0000256" key="1">
    <source>
        <dbReference type="SAM" id="Phobius"/>
    </source>
</evidence>
<proteinExistence type="predicted"/>
<dbReference type="Proteomes" id="UP000503278">
    <property type="component" value="Chromosome"/>
</dbReference>
<name>A0A7L5E557_9SPHI</name>
<accession>A0A7L5E557</accession>
<feature type="transmembrane region" description="Helical" evidence="1">
    <location>
        <begin position="96"/>
        <end position="115"/>
    </location>
</feature>
<dbReference type="EMBL" id="CP051682">
    <property type="protein sequence ID" value="QJD98422.1"/>
    <property type="molecule type" value="Genomic_DNA"/>
</dbReference>